<feature type="compositionally biased region" description="Basic and acidic residues" evidence="1">
    <location>
        <begin position="9"/>
        <end position="39"/>
    </location>
</feature>
<evidence type="ECO:0000313" key="4">
    <source>
        <dbReference type="WBParaSite" id="ASIM_0001740301-mRNA-1"/>
    </source>
</evidence>
<dbReference type="Proteomes" id="UP000267096">
    <property type="component" value="Unassembled WGS sequence"/>
</dbReference>
<gene>
    <name evidence="2" type="ORF">ASIM_LOCUS16809</name>
</gene>
<reference evidence="2 3" key="2">
    <citation type="submission" date="2018-11" db="EMBL/GenBank/DDBJ databases">
        <authorList>
            <consortium name="Pathogen Informatics"/>
        </authorList>
    </citation>
    <scope>NUCLEOTIDE SEQUENCE [LARGE SCALE GENOMIC DNA]</scope>
</reference>
<feature type="compositionally biased region" description="Low complexity" evidence="1">
    <location>
        <begin position="73"/>
        <end position="82"/>
    </location>
</feature>
<protein>
    <submittedName>
        <fullName evidence="4">Glucose starvation-inducible protein B</fullName>
    </submittedName>
</protein>
<evidence type="ECO:0000256" key="1">
    <source>
        <dbReference type="SAM" id="MobiDB-lite"/>
    </source>
</evidence>
<dbReference type="EMBL" id="UYRR01033434">
    <property type="protein sequence ID" value="VDK58762.1"/>
    <property type="molecule type" value="Genomic_DNA"/>
</dbReference>
<evidence type="ECO:0000313" key="2">
    <source>
        <dbReference type="EMBL" id="VDK58762.1"/>
    </source>
</evidence>
<sequence length="88" mass="9282">SGWTNAHEATSKDDSKEAGENSKGRGQVEEDSKGTDRRSGWIGRTNQGRNSKGLSAKANTASQEIARAHDNGKNFGNNSSQGSFGGEI</sequence>
<name>A0A0M3K8W2_ANISI</name>
<feature type="region of interest" description="Disordered" evidence="1">
    <location>
        <begin position="1"/>
        <end position="88"/>
    </location>
</feature>
<reference evidence="4" key="1">
    <citation type="submission" date="2017-02" db="UniProtKB">
        <authorList>
            <consortium name="WormBaseParasite"/>
        </authorList>
    </citation>
    <scope>IDENTIFICATION</scope>
</reference>
<dbReference type="WBParaSite" id="ASIM_0001740301-mRNA-1">
    <property type="protein sequence ID" value="ASIM_0001740301-mRNA-1"/>
    <property type="gene ID" value="ASIM_0001740301"/>
</dbReference>
<keyword evidence="3" id="KW-1185">Reference proteome</keyword>
<accession>A0A0M3K8W2</accession>
<dbReference type="AlphaFoldDB" id="A0A0M3K8W2"/>
<feature type="compositionally biased region" description="Polar residues" evidence="1">
    <location>
        <begin position="44"/>
        <end position="63"/>
    </location>
</feature>
<evidence type="ECO:0000313" key="3">
    <source>
        <dbReference type="Proteomes" id="UP000267096"/>
    </source>
</evidence>
<organism evidence="4">
    <name type="scientific">Anisakis simplex</name>
    <name type="common">Herring worm</name>
    <dbReference type="NCBI Taxonomy" id="6269"/>
    <lineage>
        <taxon>Eukaryota</taxon>
        <taxon>Metazoa</taxon>
        <taxon>Ecdysozoa</taxon>
        <taxon>Nematoda</taxon>
        <taxon>Chromadorea</taxon>
        <taxon>Rhabditida</taxon>
        <taxon>Spirurina</taxon>
        <taxon>Ascaridomorpha</taxon>
        <taxon>Ascaridoidea</taxon>
        <taxon>Anisakidae</taxon>
        <taxon>Anisakis</taxon>
        <taxon>Anisakis simplex complex</taxon>
    </lineage>
</organism>
<proteinExistence type="predicted"/>